<proteinExistence type="predicted"/>
<dbReference type="AlphaFoldDB" id="A0A6S6SP22"/>
<evidence type="ECO:0000313" key="1">
    <source>
        <dbReference type="EMBL" id="CAA6805054.1"/>
    </source>
</evidence>
<protein>
    <submittedName>
        <fullName evidence="1">Transcriptional regulator</fullName>
    </submittedName>
</protein>
<dbReference type="Pfam" id="PF25212">
    <property type="entry name" value="HVO_A0114"/>
    <property type="match status" value="1"/>
</dbReference>
<accession>A0A6S6SP22</accession>
<gene>
    <name evidence="1" type="ORF">HELGO_WM30439</name>
</gene>
<dbReference type="InterPro" id="IPR036390">
    <property type="entry name" value="WH_DNA-bd_sf"/>
</dbReference>
<organism evidence="1">
    <name type="scientific">uncultured Thiotrichaceae bacterium</name>
    <dbReference type="NCBI Taxonomy" id="298394"/>
    <lineage>
        <taxon>Bacteria</taxon>
        <taxon>Pseudomonadati</taxon>
        <taxon>Pseudomonadota</taxon>
        <taxon>Gammaproteobacteria</taxon>
        <taxon>Thiotrichales</taxon>
        <taxon>Thiotrichaceae</taxon>
        <taxon>environmental samples</taxon>
    </lineage>
</organism>
<name>A0A6S6SP22_9GAMM</name>
<reference evidence="1" key="1">
    <citation type="submission" date="2020-01" db="EMBL/GenBank/DDBJ databases">
        <authorList>
            <person name="Meier V. D."/>
            <person name="Meier V D."/>
        </authorList>
    </citation>
    <scope>NUCLEOTIDE SEQUENCE</scope>
    <source>
        <strain evidence="1">HLG_WM_MAG_09</strain>
    </source>
</reference>
<sequence>MKTLTIEVSTPEKTRERLLSAFDGKEQGNYISFPDTESLWKTFTPKRWQVIQEMTGAGAMAIRELSRRLDRDVRAVHSDVHALLNCGVLDKTSDGKIEFPYDAVHVDFMVTRAA</sequence>
<dbReference type="SUPFAM" id="SSF46785">
    <property type="entry name" value="Winged helix' DNA-binding domain"/>
    <property type="match status" value="1"/>
</dbReference>
<dbReference type="EMBL" id="CACVAT010000078">
    <property type="protein sequence ID" value="CAA6805054.1"/>
    <property type="molecule type" value="Genomic_DNA"/>
</dbReference>